<keyword evidence="3" id="KW-1185">Reference proteome</keyword>
<gene>
    <name evidence="2" type="ORF">ACE1CI_21385</name>
</gene>
<evidence type="ECO:0000256" key="1">
    <source>
        <dbReference type="SAM" id="MobiDB-lite"/>
    </source>
</evidence>
<evidence type="ECO:0000313" key="3">
    <source>
        <dbReference type="Proteomes" id="UP001576784"/>
    </source>
</evidence>
<feature type="region of interest" description="Disordered" evidence="1">
    <location>
        <begin position="1"/>
        <end position="26"/>
    </location>
</feature>
<evidence type="ECO:0000313" key="2">
    <source>
        <dbReference type="EMBL" id="MFB2895466.1"/>
    </source>
</evidence>
<feature type="compositionally biased region" description="Polar residues" evidence="1">
    <location>
        <begin position="1"/>
        <end position="10"/>
    </location>
</feature>
<name>A0ABV4XUS5_9CYAN</name>
<dbReference type="RefSeq" id="WP_413265102.1">
    <property type="nucleotide sequence ID" value="NZ_JBHFNR010000157.1"/>
</dbReference>
<accession>A0ABV4XUS5</accession>
<dbReference type="EMBL" id="JBHFNR010000157">
    <property type="protein sequence ID" value="MFB2895466.1"/>
    <property type="molecule type" value="Genomic_DNA"/>
</dbReference>
<feature type="compositionally biased region" description="Basic residues" evidence="1">
    <location>
        <begin position="15"/>
        <end position="26"/>
    </location>
</feature>
<dbReference type="Proteomes" id="UP001576784">
    <property type="component" value="Unassembled WGS sequence"/>
</dbReference>
<sequence length="153" mass="18076">MQNDSSLLTLENQHRERHKRNRKRSKRRSIYCPIHACYLDSVSQKHRLFASQIDQLRQRGISRKNALQLIAERTAVQLQNEWLEAFWCQHCQETKWYHIRKLDTSYKISIAPAELWQTVTGVIDPYGNPSVSEFTKRQSRMRCPHNISSVNPG</sequence>
<proteinExistence type="predicted"/>
<reference evidence="2 3" key="1">
    <citation type="submission" date="2024-09" db="EMBL/GenBank/DDBJ databases">
        <title>Floridaenema gen nov. (Aerosakkonemataceae, Aerosakkonematales ord. nov., Cyanobacteria) from benthic tropical and subtropical fresh waters, with the description of four new species.</title>
        <authorList>
            <person name="Moretto J.A."/>
            <person name="Berthold D.E."/>
            <person name="Lefler F.W."/>
            <person name="Huang I.-S."/>
            <person name="Laughinghouse H. IV."/>
        </authorList>
    </citation>
    <scope>NUCLEOTIDE SEQUENCE [LARGE SCALE GENOMIC DNA]</scope>
    <source>
        <strain evidence="2 3">BLCC-F50</strain>
    </source>
</reference>
<comment type="caution">
    <text evidence="2">The sequence shown here is derived from an EMBL/GenBank/DDBJ whole genome shotgun (WGS) entry which is preliminary data.</text>
</comment>
<organism evidence="2 3">
    <name type="scientific">Floridaenema flaviceps BLCC-F50</name>
    <dbReference type="NCBI Taxonomy" id="3153642"/>
    <lineage>
        <taxon>Bacteria</taxon>
        <taxon>Bacillati</taxon>
        <taxon>Cyanobacteriota</taxon>
        <taxon>Cyanophyceae</taxon>
        <taxon>Oscillatoriophycideae</taxon>
        <taxon>Aerosakkonematales</taxon>
        <taxon>Aerosakkonemataceae</taxon>
        <taxon>Floridanema</taxon>
        <taxon>Floridanema flaviceps</taxon>
    </lineage>
</organism>
<protein>
    <submittedName>
        <fullName evidence="2">Uncharacterized protein</fullName>
    </submittedName>
</protein>